<dbReference type="Proteomes" id="UP001159405">
    <property type="component" value="Unassembled WGS sequence"/>
</dbReference>
<comment type="caution">
    <text evidence="2">The sequence shown here is derived from an EMBL/GenBank/DDBJ whole genome shotgun (WGS) entry which is preliminary data.</text>
</comment>
<gene>
    <name evidence="2" type="ORF">PLOB_00043074</name>
</gene>
<reference evidence="2 3" key="1">
    <citation type="submission" date="2022-05" db="EMBL/GenBank/DDBJ databases">
        <authorList>
            <consortium name="Genoscope - CEA"/>
            <person name="William W."/>
        </authorList>
    </citation>
    <scope>NUCLEOTIDE SEQUENCE [LARGE SCALE GENOMIC DNA]</scope>
</reference>
<keyword evidence="3" id="KW-1185">Reference proteome</keyword>
<organism evidence="2 3">
    <name type="scientific">Porites lobata</name>
    <dbReference type="NCBI Taxonomy" id="104759"/>
    <lineage>
        <taxon>Eukaryota</taxon>
        <taxon>Metazoa</taxon>
        <taxon>Cnidaria</taxon>
        <taxon>Anthozoa</taxon>
        <taxon>Hexacorallia</taxon>
        <taxon>Scleractinia</taxon>
        <taxon>Fungiina</taxon>
        <taxon>Poritidae</taxon>
        <taxon>Porites</taxon>
    </lineage>
</organism>
<sequence>MEESGLLQIDNLLHKFTLHYIYLSHINTALSSFTSAWNNHPLRTENNWSPERIWVNGMIDVRNHQLMAVAVNY</sequence>
<protein>
    <recommendedName>
        <fullName evidence="1">Integrase core domain-containing protein</fullName>
    </recommendedName>
</protein>
<proteinExistence type="predicted"/>
<dbReference type="Pfam" id="PF24764">
    <property type="entry name" value="rva_4"/>
    <property type="match status" value="1"/>
</dbReference>
<feature type="domain" description="Integrase core" evidence="1">
    <location>
        <begin position="1"/>
        <end position="65"/>
    </location>
</feature>
<evidence type="ECO:0000313" key="2">
    <source>
        <dbReference type="EMBL" id="CAH3039208.1"/>
    </source>
</evidence>
<dbReference type="InterPro" id="IPR058913">
    <property type="entry name" value="Integrase_dom_put"/>
</dbReference>
<evidence type="ECO:0000259" key="1">
    <source>
        <dbReference type="Pfam" id="PF24764"/>
    </source>
</evidence>
<evidence type="ECO:0000313" key="3">
    <source>
        <dbReference type="Proteomes" id="UP001159405"/>
    </source>
</evidence>
<accession>A0ABN8N285</accession>
<name>A0ABN8N285_9CNID</name>
<dbReference type="EMBL" id="CALNXK010000007">
    <property type="protein sequence ID" value="CAH3039208.1"/>
    <property type="molecule type" value="Genomic_DNA"/>
</dbReference>